<evidence type="ECO:0000256" key="1">
    <source>
        <dbReference type="SAM" id="MobiDB-lite"/>
    </source>
</evidence>
<dbReference type="Proteomes" id="UP000217076">
    <property type="component" value="Unassembled WGS sequence"/>
</dbReference>
<feature type="region of interest" description="Disordered" evidence="1">
    <location>
        <begin position="1"/>
        <end position="87"/>
    </location>
</feature>
<dbReference type="InterPro" id="IPR036679">
    <property type="entry name" value="FlgN-like_sf"/>
</dbReference>
<accession>A0A1G8FU90</accession>
<keyword evidence="3" id="KW-1185">Reference proteome</keyword>
<protein>
    <recommendedName>
        <fullName evidence="4">FlgN protein</fullName>
    </recommendedName>
</protein>
<feature type="compositionally biased region" description="Gly residues" evidence="1">
    <location>
        <begin position="54"/>
        <end position="71"/>
    </location>
</feature>
<proteinExistence type="predicted"/>
<evidence type="ECO:0000313" key="3">
    <source>
        <dbReference type="Proteomes" id="UP000217076"/>
    </source>
</evidence>
<sequence length="235" mass="24474">MTPRQAASPDRRAALEARRQRRAGAASARAAASPAEAPEPAAAASPASPSASGPAGGAASGGASGAAGGTVGAEPAEPIIRPDSTLPRLGAQARGKAGDLYDVASELCALLADENAALEANRTERVGVLAERKRRLARLYQEQMRALAADPERLKALPEADREAFTTVARRLEKLSGTNGRLLKARMTAANRLLEAVVDAARRHHQDKVPSYSRQGALPDGADSRRKAVACYKTL</sequence>
<feature type="compositionally biased region" description="Basic and acidic residues" evidence="1">
    <location>
        <begin position="9"/>
        <end position="18"/>
    </location>
</feature>
<feature type="compositionally biased region" description="Low complexity" evidence="1">
    <location>
        <begin position="23"/>
        <end position="53"/>
    </location>
</feature>
<dbReference type="RefSeq" id="WP_092621817.1">
    <property type="nucleotide sequence ID" value="NZ_FNCV01000016.1"/>
</dbReference>
<gene>
    <name evidence="2" type="ORF">SAMN05421742_11623</name>
</gene>
<dbReference type="AlphaFoldDB" id="A0A1G8FU90"/>
<organism evidence="2 3">
    <name type="scientific">Roseospirillum parvum</name>
    <dbReference type="NCBI Taxonomy" id="83401"/>
    <lineage>
        <taxon>Bacteria</taxon>
        <taxon>Pseudomonadati</taxon>
        <taxon>Pseudomonadota</taxon>
        <taxon>Alphaproteobacteria</taxon>
        <taxon>Rhodospirillales</taxon>
        <taxon>Rhodospirillaceae</taxon>
        <taxon>Roseospirillum</taxon>
    </lineage>
</organism>
<reference evidence="3" key="1">
    <citation type="submission" date="2016-10" db="EMBL/GenBank/DDBJ databases">
        <authorList>
            <person name="Varghese N."/>
            <person name="Submissions S."/>
        </authorList>
    </citation>
    <scope>NUCLEOTIDE SEQUENCE [LARGE SCALE GENOMIC DNA]</scope>
    <source>
        <strain evidence="3">930I</strain>
    </source>
</reference>
<dbReference type="GO" id="GO:0044780">
    <property type="term" value="P:bacterial-type flagellum assembly"/>
    <property type="evidence" value="ECO:0007669"/>
    <property type="project" value="InterPro"/>
</dbReference>
<name>A0A1G8FU90_9PROT</name>
<dbReference type="SUPFAM" id="SSF140566">
    <property type="entry name" value="FlgN-like"/>
    <property type="match status" value="1"/>
</dbReference>
<dbReference type="EMBL" id="FNCV01000016">
    <property type="protein sequence ID" value="SDH85699.1"/>
    <property type="molecule type" value="Genomic_DNA"/>
</dbReference>
<feature type="region of interest" description="Disordered" evidence="1">
    <location>
        <begin position="204"/>
        <end position="223"/>
    </location>
</feature>
<evidence type="ECO:0000313" key="2">
    <source>
        <dbReference type="EMBL" id="SDH85699.1"/>
    </source>
</evidence>
<dbReference type="STRING" id="83401.SAMN05421742_11623"/>
<evidence type="ECO:0008006" key="4">
    <source>
        <dbReference type="Google" id="ProtNLM"/>
    </source>
</evidence>